<dbReference type="PANTHER" id="PTHR43037">
    <property type="entry name" value="UNNAMED PRODUCT-RELATED"/>
    <property type="match status" value="1"/>
</dbReference>
<dbReference type="EMBL" id="PGTN01000064">
    <property type="protein sequence ID" value="PJF47153.1"/>
    <property type="molecule type" value="Genomic_DNA"/>
</dbReference>
<dbReference type="PANTHER" id="PTHR43037:SF1">
    <property type="entry name" value="BLL1128 PROTEIN"/>
    <property type="match status" value="1"/>
</dbReference>
<keyword evidence="1" id="KW-0732">Signal</keyword>
<organism evidence="3 4">
    <name type="scientific">Candidatus Thermofonsia Clade 3 bacterium</name>
    <dbReference type="NCBI Taxonomy" id="2364212"/>
    <lineage>
        <taxon>Bacteria</taxon>
        <taxon>Bacillati</taxon>
        <taxon>Chloroflexota</taxon>
        <taxon>Candidatus Thermofontia</taxon>
        <taxon>Candidatus Thermofonsia Clade 3</taxon>
    </lineage>
</organism>
<dbReference type="SUPFAM" id="SSF53474">
    <property type="entry name" value="alpha/beta-Hydrolases"/>
    <property type="match status" value="1"/>
</dbReference>
<evidence type="ECO:0000259" key="2">
    <source>
        <dbReference type="Pfam" id="PF02230"/>
    </source>
</evidence>
<name>A0A2M8QBG3_9CHLR</name>
<evidence type="ECO:0000256" key="1">
    <source>
        <dbReference type="ARBA" id="ARBA00022729"/>
    </source>
</evidence>
<dbReference type="Gene3D" id="3.40.50.1820">
    <property type="entry name" value="alpha/beta hydrolase"/>
    <property type="match status" value="1"/>
</dbReference>
<dbReference type="Proteomes" id="UP000230790">
    <property type="component" value="Unassembled WGS sequence"/>
</dbReference>
<dbReference type="InterPro" id="IPR029058">
    <property type="entry name" value="AB_hydrolase_fold"/>
</dbReference>
<reference evidence="3 4" key="1">
    <citation type="submission" date="2017-11" db="EMBL/GenBank/DDBJ databases">
        <title>Evolution of Phototrophy in the Chloroflexi Phylum Driven by Horizontal Gene Transfer.</title>
        <authorList>
            <person name="Ward L.M."/>
            <person name="Hemp J."/>
            <person name="Shih P.M."/>
            <person name="Mcglynn S.E."/>
            <person name="Fischer W."/>
        </authorList>
    </citation>
    <scope>NUCLEOTIDE SEQUENCE [LARGE SCALE GENOMIC DNA]</scope>
    <source>
        <strain evidence="3">JP3_7</strain>
    </source>
</reference>
<dbReference type="InterPro" id="IPR003140">
    <property type="entry name" value="PLipase/COase/thioEstase"/>
</dbReference>
<accession>A0A2M8QBG3</accession>
<protein>
    <submittedName>
        <fullName evidence="3">Phospholipase</fullName>
    </submittedName>
</protein>
<dbReference type="GO" id="GO:0016787">
    <property type="term" value="F:hydrolase activity"/>
    <property type="evidence" value="ECO:0007669"/>
    <property type="project" value="InterPro"/>
</dbReference>
<dbReference type="InterPro" id="IPR050955">
    <property type="entry name" value="Plant_Biomass_Hydrol_Est"/>
</dbReference>
<dbReference type="Pfam" id="PF02230">
    <property type="entry name" value="Abhydrolase_2"/>
    <property type="match status" value="1"/>
</dbReference>
<feature type="domain" description="Phospholipase/carboxylesterase/thioesterase" evidence="2">
    <location>
        <begin position="65"/>
        <end position="205"/>
    </location>
</feature>
<evidence type="ECO:0000313" key="3">
    <source>
        <dbReference type="EMBL" id="PJF47153.1"/>
    </source>
</evidence>
<gene>
    <name evidence="3" type="ORF">CUN48_10085</name>
</gene>
<comment type="caution">
    <text evidence="3">The sequence shown here is derived from an EMBL/GenBank/DDBJ whole genome shotgun (WGS) entry which is preliminary data.</text>
</comment>
<sequence length="220" mass="25061">MIQIPHTFSRRITRRISLDYLLHLPPNYSRRGKFPLILFLHGSGERGSNIEAVKQHGIPKAVEQWPDFPFITVSPQCPEHTTWIMQADALLLLLDDVMRRHAVDPARVYLTGLSMGGYGAWYLGSEHPERFAAVVPVCGGFDGLLGYPERVCGLRYTPVWAFHGAKDKVVPPSESRILVRKLRRCGGRARLTIYPDAGHDCWTRAYADPRLYAWLARQQR</sequence>
<proteinExistence type="predicted"/>
<dbReference type="AlphaFoldDB" id="A0A2M8QBG3"/>
<evidence type="ECO:0000313" key="4">
    <source>
        <dbReference type="Proteomes" id="UP000230790"/>
    </source>
</evidence>